<evidence type="ECO:0008006" key="3">
    <source>
        <dbReference type="Google" id="ProtNLM"/>
    </source>
</evidence>
<evidence type="ECO:0000313" key="1">
    <source>
        <dbReference type="EMBL" id="MCF6138567.1"/>
    </source>
</evidence>
<evidence type="ECO:0000313" key="2">
    <source>
        <dbReference type="Proteomes" id="UP001649381"/>
    </source>
</evidence>
<name>A0ABS9H0P6_9BACL</name>
<sequence length="51" mass="6190">MEKAMHQSHGIGYAQYEQSLETRMEIERRREREYKRSQQILNEFTGKVTKS</sequence>
<comment type="caution">
    <text evidence="1">The sequence shown here is derived from an EMBL/GenBank/DDBJ whole genome shotgun (WGS) entry which is preliminary data.</text>
</comment>
<dbReference type="Pfam" id="PF26149">
    <property type="entry name" value="YuzK"/>
    <property type="match status" value="1"/>
</dbReference>
<dbReference type="EMBL" id="JAKIJS010000001">
    <property type="protein sequence ID" value="MCF6138567.1"/>
    <property type="molecule type" value="Genomic_DNA"/>
</dbReference>
<dbReference type="Proteomes" id="UP001649381">
    <property type="component" value="Unassembled WGS sequence"/>
</dbReference>
<dbReference type="InterPro" id="IPR058676">
    <property type="entry name" value="YuzK"/>
</dbReference>
<protein>
    <recommendedName>
        <fullName evidence="3">YuzK</fullName>
    </recommendedName>
</protein>
<accession>A0ABS9H0P6</accession>
<gene>
    <name evidence="1" type="ORF">L2716_12590</name>
</gene>
<keyword evidence="2" id="KW-1185">Reference proteome</keyword>
<proteinExistence type="predicted"/>
<organism evidence="1 2">
    <name type="scientific">Pseudalkalibacillus berkeleyi</name>
    <dbReference type="NCBI Taxonomy" id="1069813"/>
    <lineage>
        <taxon>Bacteria</taxon>
        <taxon>Bacillati</taxon>
        <taxon>Bacillota</taxon>
        <taxon>Bacilli</taxon>
        <taxon>Bacillales</taxon>
        <taxon>Fictibacillaceae</taxon>
        <taxon>Pseudalkalibacillus</taxon>
    </lineage>
</organism>
<reference evidence="1 2" key="1">
    <citation type="submission" date="2022-01" db="EMBL/GenBank/DDBJ databases">
        <title>Alkalihalobacillus sp. EGI L200015, a novel bacterium isolated from a salt lake sediment.</title>
        <authorList>
            <person name="Gao L."/>
            <person name="Fang B.-Z."/>
            <person name="Li W.-J."/>
        </authorList>
    </citation>
    <scope>NUCLEOTIDE SEQUENCE [LARGE SCALE GENOMIC DNA]</scope>
    <source>
        <strain evidence="1 2">KCTC 12718</strain>
    </source>
</reference>
<dbReference type="RefSeq" id="WP_236335619.1">
    <property type="nucleotide sequence ID" value="NZ_JAKIJS010000001.1"/>
</dbReference>